<keyword evidence="4 5" id="KW-0642">Proline metabolism</keyword>
<dbReference type="SUPFAM" id="SSF51730">
    <property type="entry name" value="FAD-linked oxidoreductase"/>
    <property type="match status" value="1"/>
</dbReference>
<protein>
    <recommendedName>
        <fullName evidence="5">Proline dehydrogenase</fullName>
        <ecNumber evidence="5">1.5.5.2</ecNumber>
    </recommendedName>
</protein>
<dbReference type="GO" id="GO:0071949">
    <property type="term" value="F:FAD binding"/>
    <property type="evidence" value="ECO:0007669"/>
    <property type="project" value="TreeGrafter"/>
</dbReference>
<evidence type="ECO:0000313" key="7">
    <source>
        <dbReference type="EnsemblMetazoa" id="OVOC5441.1"/>
    </source>
</evidence>
<keyword evidence="3 5" id="KW-0560">Oxidoreductase</keyword>
<reference evidence="7" key="2">
    <citation type="submission" date="2022-06" db="UniProtKB">
        <authorList>
            <consortium name="EnsemblMetazoa"/>
        </authorList>
    </citation>
    <scope>IDENTIFICATION</scope>
</reference>
<keyword evidence="5" id="KW-0285">Flavoprotein</keyword>
<evidence type="ECO:0000256" key="4">
    <source>
        <dbReference type="ARBA" id="ARBA00023062"/>
    </source>
</evidence>
<name>A0A8R1XYN2_ONCVO</name>
<comment type="similarity">
    <text evidence="2 5">Belongs to the proline oxidase family.</text>
</comment>
<dbReference type="PANTHER" id="PTHR13914:SF0">
    <property type="entry name" value="PROLINE DEHYDROGENASE 1, MITOCHONDRIAL"/>
    <property type="match status" value="1"/>
</dbReference>
<dbReference type="InterPro" id="IPR002872">
    <property type="entry name" value="Proline_DH_dom"/>
</dbReference>
<evidence type="ECO:0000256" key="5">
    <source>
        <dbReference type="RuleBase" id="RU364054"/>
    </source>
</evidence>
<organism evidence="7 8">
    <name type="scientific">Onchocerca volvulus</name>
    <dbReference type="NCBI Taxonomy" id="6282"/>
    <lineage>
        <taxon>Eukaryota</taxon>
        <taxon>Metazoa</taxon>
        <taxon>Ecdysozoa</taxon>
        <taxon>Nematoda</taxon>
        <taxon>Chromadorea</taxon>
        <taxon>Rhabditida</taxon>
        <taxon>Spirurina</taxon>
        <taxon>Spiruromorpha</taxon>
        <taxon>Filarioidea</taxon>
        <taxon>Onchocercidae</taxon>
        <taxon>Onchocerca</taxon>
    </lineage>
</organism>
<feature type="domain" description="Proline dehydrogenase" evidence="6">
    <location>
        <begin position="347"/>
        <end position="593"/>
    </location>
</feature>
<dbReference type="Pfam" id="PF01619">
    <property type="entry name" value="Pro_dh"/>
    <property type="match status" value="1"/>
</dbReference>
<dbReference type="PANTHER" id="PTHR13914">
    <property type="entry name" value="PROLINE OXIDASE"/>
    <property type="match status" value="1"/>
</dbReference>
<accession>A0A8R1XYN2</accession>
<dbReference type="EC" id="1.5.5.2" evidence="5"/>
<dbReference type="Proteomes" id="UP000024404">
    <property type="component" value="Unassembled WGS sequence"/>
</dbReference>
<evidence type="ECO:0000259" key="6">
    <source>
        <dbReference type="Pfam" id="PF01619"/>
    </source>
</evidence>
<evidence type="ECO:0000256" key="2">
    <source>
        <dbReference type="ARBA" id="ARBA00005869"/>
    </source>
</evidence>
<dbReference type="SUPFAM" id="SSF47473">
    <property type="entry name" value="EF-hand"/>
    <property type="match status" value="1"/>
</dbReference>
<comment type="pathway">
    <text evidence="1">Amino-acid degradation; L-proline degradation into L-glutamate; L-glutamate from L-proline: step 1/2.</text>
</comment>
<dbReference type="InterPro" id="IPR029041">
    <property type="entry name" value="FAD-linked_oxidoreductase-like"/>
</dbReference>
<dbReference type="GO" id="GO:0005739">
    <property type="term" value="C:mitochondrion"/>
    <property type="evidence" value="ECO:0007669"/>
    <property type="project" value="TreeGrafter"/>
</dbReference>
<dbReference type="EMBL" id="CMVM020000158">
    <property type="status" value="NOT_ANNOTATED_CDS"/>
    <property type="molecule type" value="Genomic_DNA"/>
</dbReference>
<dbReference type="OMA" id="GPLKKYH"/>
<evidence type="ECO:0000313" key="8">
    <source>
        <dbReference type="Proteomes" id="UP000024404"/>
    </source>
</evidence>
<comment type="catalytic activity">
    <reaction evidence="5">
        <text>L-proline + a quinone = (S)-1-pyrroline-5-carboxylate + a quinol + H(+)</text>
        <dbReference type="Rhea" id="RHEA:23784"/>
        <dbReference type="ChEBI" id="CHEBI:15378"/>
        <dbReference type="ChEBI" id="CHEBI:17388"/>
        <dbReference type="ChEBI" id="CHEBI:24646"/>
        <dbReference type="ChEBI" id="CHEBI:60039"/>
        <dbReference type="ChEBI" id="CHEBI:132124"/>
        <dbReference type="EC" id="1.5.5.2"/>
    </reaction>
</comment>
<dbReference type="InterPro" id="IPR011992">
    <property type="entry name" value="EF-hand-dom_pair"/>
</dbReference>
<evidence type="ECO:0000256" key="3">
    <source>
        <dbReference type="ARBA" id="ARBA00023002"/>
    </source>
</evidence>
<keyword evidence="5" id="KW-0274">FAD</keyword>
<proteinExistence type="inferred from homology"/>
<reference evidence="8" key="1">
    <citation type="submission" date="2013-10" db="EMBL/GenBank/DDBJ databases">
        <title>Genome sequencing of Onchocerca volvulus.</title>
        <authorList>
            <person name="Cotton J."/>
            <person name="Tsai J."/>
            <person name="Stanley E."/>
            <person name="Tracey A."/>
            <person name="Holroyd N."/>
            <person name="Lustigman S."/>
            <person name="Berriman M."/>
        </authorList>
    </citation>
    <scope>NUCLEOTIDE SEQUENCE</scope>
</reference>
<dbReference type="Gene3D" id="3.20.20.220">
    <property type="match status" value="2"/>
</dbReference>
<dbReference type="InterPro" id="IPR015659">
    <property type="entry name" value="Proline_oxidase"/>
</dbReference>
<comment type="cofactor">
    <cofactor evidence="5">
        <name>FAD</name>
        <dbReference type="ChEBI" id="CHEBI:57692"/>
    </cofactor>
</comment>
<comment type="function">
    <text evidence="5">Converts proline to delta-1-pyrroline-5-carboxylate.</text>
</comment>
<evidence type="ECO:0000256" key="1">
    <source>
        <dbReference type="ARBA" id="ARBA00004739"/>
    </source>
</evidence>
<keyword evidence="8" id="KW-1185">Reference proteome</keyword>
<dbReference type="GO" id="GO:0010133">
    <property type="term" value="P:L-proline catabolic process to L-glutamate"/>
    <property type="evidence" value="ECO:0007669"/>
    <property type="project" value="TreeGrafter"/>
</dbReference>
<sequence length="611" mass="70527">MEKKKKMPAILLRPNNFISISYFRSLAHLSYRMASSETSSQASAVNIDEINECYNKLDLDFRNIKTAFRVGKRTSELFRGIIVLPLCTIKTLRKREQLVMVGLKKVFGEKVFAKLLKLTFFGQFVGGETIDEVKETMIRLKKCRVKSILDYSVESNISSDEAERKAVEGIVGGEARIEPVGNIVDKETVEKTRQRYTVHKEFGDRRKDVVSARTYFYESEVQCDKNCDIFCASADAITSAIGNHGINCIKLTALGRPQLLLKLTELIAQSNNFYKTLIGSSWEDLLLNKIRKEEFLERIKDQGVQIDENMMQKWLKTVVFNENGFVDFYDWRKLIEEHERLDQMFQVYNVKTKKMEPLLNCLTENESQETVNMMERIVRTIEHGKKNNLRTMIDAEQTYFQPAISRLAMAMMRKYNKKNAVVFSTYQAYLKSCLRDVELDLHLARREGFHFGCKVVRGAYIEQEKKRAAALNYEDPINPDIEATAEMYKQVMQRIIKESQERNPGSISVMVATHNEKSIKHVVEMMREAKILPSSETVSFAQLYGMCDQVSYSLGNAGYSVYKYVPYGPIDEVLPYLSRRAEENASVLGKVRREVSLMSRELIRRIFTLNI</sequence>
<dbReference type="EnsemblMetazoa" id="OVOC5441.1">
    <property type="protein sequence ID" value="OVOC5441.1"/>
    <property type="gene ID" value="WBGene00242250"/>
</dbReference>
<dbReference type="AlphaFoldDB" id="A0A8R1XYN2"/>
<dbReference type="GO" id="GO:0004657">
    <property type="term" value="F:proline dehydrogenase activity"/>
    <property type="evidence" value="ECO:0007669"/>
    <property type="project" value="UniProtKB-EC"/>
</dbReference>